<evidence type="ECO:0000256" key="3">
    <source>
        <dbReference type="ARBA" id="ARBA00022448"/>
    </source>
</evidence>
<feature type="transmembrane region" description="Helical" evidence="8">
    <location>
        <begin position="153"/>
        <end position="175"/>
    </location>
</feature>
<comment type="subcellular location">
    <subcellularLocation>
        <location evidence="1">Cell membrane</location>
        <topology evidence="1">Multi-pass membrane protein</topology>
    </subcellularLocation>
</comment>
<dbReference type="GO" id="GO:0008643">
    <property type="term" value="P:carbohydrate transport"/>
    <property type="evidence" value="ECO:0007669"/>
    <property type="project" value="InterPro"/>
</dbReference>
<accession>A0A372MIN9</accession>
<dbReference type="PANTHER" id="PTHR11328">
    <property type="entry name" value="MAJOR FACILITATOR SUPERFAMILY DOMAIN-CONTAINING PROTEIN"/>
    <property type="match status" value="1"/>
</dbReference>
<feature type="transmembrane region" description="Helical" evidence="8">
    <location>
        <begin position="187"/>
        <end position="205"/>
    </location>
</feature>
<feature type="transmembrane region" description="Helical" evidence="8">
    <location>
        <begin position="265"/>
        <end position="287"/>
    </location>
</feature>
<dbReference type="AlphaFoldDB" id="A0A372MIN9"/>
<dbReference type="InterPro" id="IPR001927">
    <property type="entry name" value="Na/Gal_symport"/>
</dbReference>
<dbReference type="NCBIfam" id="TIGR00792">
    <property type="entry name" value="gph"/>
    <property type="match status" value="1"/>
</dbReference>
<dbReference type="InterPro" id="IPR018043">
    <property type="entry name" value="Na/Gal_symport_CS"/>
</dbReference>
<dbReference type="GO" id="GO:0015293">
    <property type="term" value="F:symporter activity"/>
    <property type="evidence" value="ECO:0007669"/>
    <property type="project" value="InterPro"/>
</dbReference>
<feature type="transmembrane region" description="Helical" evidence="8">
    <location>
        <begin position="39"/>
        <end position="58"/>
    </location>
</feature>
<evidence type="ECO:0000256" key="7">
    <source>
        <dbReference type="ARBA" id="ARBA00023136"/>
    </source>
</evidence>
<reference evidence="9 10" key="2">
    <citation type="submission" date="2018-09" db="EMBL/GenBank/DDBJ databases">
        <title>Genome of Sphaerochaeta halotolerans strain 4-11.</title>
        <authorList>
            <person name="Nazina T.N."/>
            <person name="Sokolova D.S."/>
        </authorList>
    </citation>
    <scope>NUCLEOTIDE SEQUENCE [LARGE SCALE GENOMIC DNA]</scope>
    <source>
        <strain evidence="9 10">4-11</strain>
    </source>
</reference>
<evidence type="ECO:0000313" key="10">
    <source>
        <dbReference type="Proteomes" id="UP000264002"/>
    </source>
</evidence>
<feature type="transmembrane region" description="Helical" evidence="8">
    <location>
        <begin position="405"/>
        <end position="428"/>
    </location>
</feature>
<evidence type="ECO:0000256" key="5">
    <source>
        <dbReference type="ARBA" id="ARBA00022692"/>
    </source>
</evidence>
<keyword evidence="6 8" id="KW-1133">Transmembrane helix</keyword>
<feature type="transmembrane region" description="Helical" evidence="8">
    <location>
        <begin position="79"/>
        <end position="98"/>
    </location>
</feature>
<feature type="transmembrane region" description="Helical" evidence="8">
    <location>
        <begin position="226"/>
        <end position="245"/>
    </location>
</feature>
<evidence type="ECO:0000256" key="4">
    <source>
        <dbReference type="ARBA" id="ARBA00022475"/>
    </source>
</evidence>
<sequence>MEARRVPKKEKLAYGFGCFGQNMLYNLMANFLLFFYTDIFGLLPATAGMILLFARMWDAVNDPLMGMVADRTRSRWGKFRPYLLFTPILFVPFAVAAFSAPDLSPGGKIAWAAFTYISFGMIYTASDVPFWAMSSTISEDTKERSSIVVYPRFMATVAIALATLATQPLILLFSVEGKPDRGYQMTSLIYALLTVICFLIAFLYVKERVQTDGQERPKFSEIPKVFLANKPLLLVILSGLFTGIAQTGKLSMLIYYAKYNLQNELLYTLLAGINIPFILIGIATVPYLTNKVGKKRACIIYYAIFAAGSLGFFLTGWNNFFVLLFFNCISSIGMASPQVIQTAMIADTIEYGELKSGKRNEGTIFSSQTFLAKLTAAVTSIIIASTLSLVGYIPNVAQSSATLWGIHSLTTGLPFIASILGIIPILFYPLSEEKHHQIVEELHRRRMAPD</sequence>
<keyword evidence="5 8" id="KW-0812">Transmembrane</keyword>
<feature type="transmembrane region" description="Helical" evidence="8">
    <location>
        <begin position="299"/>
        <end position="317"/>
    </location>
</feature>
<comment type="caution">
    <text evidence="9">The sequence shown here is derived from an EMBL/GenBank/DDBJ whole genome shotgun (WGS) entry which is preliminary data.</text>
</comment>
<feature type="transmembrane region" description="Helical" evidence="8">
    <location>
        <begin position="12"/>
        <end position="33"/>
    </location>
</feature>
<dbReference type="PROSITE" id="PS00872">
    <property type="entry name" value="NA_GALACTOSIDE_SYMP"/>
    <property type="match status" value="1"/>
</dbReference>
<keyword evidence="10" id="KW-1185">Reference proteome</keyword>
<dbReference type="SUPFAM" id="SSF103473">
    <property type="entry name" value="MFS general substrate transporter"/>
    <property type="match status" value="1"/>
</dbReference>
<gene>
    <name evidence="9" type="ORF">DYP60_03860</name>
</gene>
<dbReference type="Proteomes" id="UP000264002">
    <property type="component" value="Unassembled WGS sequence"/>
</dbReference>
<dbReference type="InterPro" id="IPR039672">
    <property type="entry name" value="MFS_2"/>
</dbReference>
<dbReference type="OrthoDB" id="9764596at2"/>
<evidence type="ECO:0000256" key="1">
    <source>
        <dbReference type="ARBA" id="ARBA00004651"/>
    </source>
</evidence>
<dbReference type="Gene3D" id="1.20.1250.20">
    <property type="entry name" value="MFS general substrate transporter like domains"/>
    <property type="match status" value="2"/>
</dbReference>
<dbReference type="GO" id="GO:0006814">
    <property type="term" value="P:sodium ion transport"/>
    <property type="evidence" value="ECO:0007669"/>
    <property type="project" value="InterPro"/>
</dbReference>
<protein>
    <submittedName>
        <fullName evidence="9">MFS transporter</fullName>
    </submittedName>
</protein>
<keyword evidence="7 8" id="KW-0472">Membrane</keyword>
<evidence type="ECO:0000256" key="8">
    <source>
        <dbReference type="SAM" id="Phobius"/>
    </source>
</evidence>
<reference evidence="10" key="1">
    <citation type="submission" date="2018-08" db="EMBL/GenBank/DDBJ databases">
        <authorList>
            <person name="Grouzdev D.S."/>
            <person name="Krutkina M.S."/>
        </authorList>
    </citation>
    <scope>NUCLEOTIDE SEQUENCE [LARGE SCALE GENOMIC DNA]</scope>
    <source>
        <strain evidence="10">4-11</strain>
    </source>
</reference>
<comment type="similarity">
    <text evidence="2">Belongs to the sodium:galactoside symporter (TC 2.A.2) family.</text>
</comment>
<dbReference type="PANTHER" id="PTHR11328:SF24">
    <property type="entry name" value="MAJOR FACILITATOR SUPERFAMILY (MFS) PROFILE DOMAIN-CONTAINING PROTEIN"/>
    <property type="match status" value="1"/>
</dbReference>
<dbReference type="CDD" id="cd17332">
    <property type="entry name" value="MFS_MelB_like"/>
    <property type="match status" value="1"/>
</dbReference>
<dbReference type="RefSeq" id="WP_117329567.1">
    <property type="nucleotide sequence ID" value="NZ_QUWK01000003.1"/>
</dbReference>
<evidence type="ECO:0000256" key="6">
    <source>
        <dbReference type="ARBA" id="ARBA00022989"/>
    </source>
</evidence>
<dbReference type="EMBL" id="QUWK01000003">
    <property type="protein sequence ID" value="RFU95619.1"/>
    <property type="molecule type" value="Genomic_DNA"/>
</dbReference>
<evidence type="ECO:0000313" key="9">
    <source>
        <dbReference type="EMBL" id="RFU95619.1"/>
    </source>
</evidence>
<keyword evidence="3" id="KW-0813">Transport</keyword>
<dbReference type="GO" id="GO:0005886">
    <property type="term" value="C:plasma membrane"/>
    <property type="evidence" value="ECO:0007669"/>
    <property type="project" value="UniProtKB-SubCell"/>
</dbReference>
<dbReference type="Pfam" id="PF13347">
    <property type="entry name" value="MFS_2"/>
    <property type="match status" value="1"/>
</dbReference>
<feature type="transmembrane region" description="Helical" evidence="8">
    <location>
        <begin position="370"/>
        <end position="393"/>
    </location>
</feature>
<feature type="transmembrane region" description="Helical" evidence="8">
    <location>
        <begin position="110"/>
        <end position="132"/>
    </location>
</feature>
<keyword evidence="4" id="KW-1003">Cell membrane</keyword>
<evidence type="ECO:0000256" key="2">
    <source>
        <dbReference type="ARBA" id="ARBA00009617"/>
    </source>
</evidence>
<proteinExistence type="inferred from homology"/>
<name>A0A372MIN9_9SPIR</name>
<dbReference type="InterPro" id="IPR036259">
    <property type="entry name" value="MFS_trans_sf"/>
</dbReference>
<organism evidence="9 10">
    <name type="scientific">Sphaerochaeta halotolerans</name>
    <dbReference type="NCBI Taxonomy" id="2293840"/>
    <lineage>
        <taxon>Bacteria</taxon>
        <taxon>Pseudomonadati</taxon>
        <taxon>Spirochaetota</taxon>
        <taxon>Spirochaetia</taxon>
        <taxon>Spirochaetales</taxon>
        <taxon>Sphaerochaetaceae</taxon>
        <taxon>Sphaerochaeta</taxon>
    </lineage>
</organism>